<name>A0A4Z2DZS1_9TELE</name>
<evidence type="ECO:0000313" key="2">
    <source>
        <dbReference type="Proteomes" id="UP000314294"/>
    </source>
</evidence>
<comment type="caution">
    <text evidence="1">The sequence shown here is derived from an EMBL/GenBank/DDBJ whole genome shotgun (WGS) entry which is preliminary data.</text>
</comment>
<dbReference type="EMBL" id="SRLO01024569">
    <property type="protein sequence ID" value="TNN22026.1"/>
    <property type="molecule type" value="Genomic_DNA"/>
</dbReference>
<accession>A0A4Z2DZS1</accession>
<keyword evidence="2" id="KW-1185">Reference proteome</keyword>
<proteinExistence type="predicted"/>
<reference evidence="1 2" key="1">
    <citation type="submission" date="2019-03" db="EMBL/GenBank/DDBJ databases">
        <title>First draft genome of Liparis tanakae, snailfish: a comprehensive survey of snailfish specific genes.</title>
        <authorList>
            <person name="Kim W."/>
            <person name="Song I."/>
            <person name="Jeong J.-H."/>
            <person name="Kim D."/>
            <person name="Kim S."/>
            <person name="Ryu S."/>
            <person name="Song J.Y."/>
            <person name="Lee S.K."/>
        </authorList>
    </citation>
    <scope>NUCLEOTIDE SEQUENCE [LARGE SCALE GENOMIC DNA]</scope>
    <source>
        <tissue evidence="1">Muscle</tissue>
    </source>
</reference>
<gene>
    <name evidence="1" type="ORF">EYF80_067861</name>
</gene>
<dbReference type="AlphaFoldDB" id="A0A4Z2DZS1"/>
<protein>
    <submittedName>
        <fullName evidence="1">Uncharacterized protein</fullName>
    </submittedName>
</protein>
<evidence type="ECO:0000313" key="1">
    <source>
        <dbReference type="EMBL" id="TNN22026.1"/>
    </source>
</evidence>
<organism evidence="1 2">
    <name type="scientific">Liparis tanakae</name>
    <name type="common">Tanaka's snailfish</name>
    <dbReference type="NCBI Taxonomy" id="230148"/>
    <lineage>
        <taxon>Eukaryota</taxon>
        <taxon>Metazoa</taxon>
        <taxon>Chordata</taxon>
        <taxon>Craniata</taxon>
        <taxon>Vertebrata</taxon>
        <taxon>Euteleostomi</taxon>
        <taxon>Actinopterygii</taxon>
        <taxon>Neopterygii</taxon>
        <taxon>Teleostei</taxon>
        <taxon>Neoteleostei</taxon>
        <taxon>Acanthomorphata</taxon>
        <taxon>Eupercaria</taxon>
        <taxon>Perciformes</taxon>
        <taxon>Cottioidei</taxon>
        <taxon>Cottales</taxon>
        <taxon>Liparidae</taxon>
        <taxon>Liparis</taxon>
    </lineage>
</organism>
<dbReference type="Proteomes" id="UP000314294">
    <property type="component" value="Unassembled WGS sequence"/>
</dbReference>
<sequence>MCLLFLPSVSSSSPASPLPPQRLLFLSSVSSSSPAPAEWRSVSTPGPPMKTVSLIHRSTWEVLRPTWGNT</sequence>